<evidence type="ECO:0000313" key="2">
    <source>
        <dbReference type="Proteomes" id="UP001359485"/>
    </source>
</evidence>
<dbReference type="Proteomes" id="UP001359485">
    <property type="component" value="Unassembled WGS sequence"/>
</dbReference>
<keyword evidence="2" id="KW-1185">Reference proteome</keyword>
<name>A0ABR1BD47_POLSC</name>
<comment type="caution">
    <text evidence="1">The sequence shown here is derived from an EMBL/GenBank/DDBJ whole genome shotgun (WGS) entry which is preliminary data.</text>
</comment>
<protein>
    <submittedName>
        <fullName evidence="1">Uncharacterized protein</fullName>
    </submittedName>
</protein>
<sequence>MKIFLEEKGSKKIPNMANLRLDYEFLAGRARKTMVRRGVRRRSLEGELDDNLIVSFYFSKKGLEKKSSSLCLSKSFNLIDSMLSIKIIKRELLESDFDDKELFSN</sequence>
<organism evidence="1 2">
    <name type="scientific">Polyplax serrata</name>
    <name type="common">Common mouse louse</name>
    <dbReference type="NCBI Taxonomy" id="468196"/>
    <lineage>
        <taxon>Eukaryota</taxon>
        <taxon>Metazoa</taxon>
        <taxon>Ecdysozoa</taxon>
        <taxon>Arthropoda</taxon>
        <taxon>Hexapoda</taxon>
        <taxon>Insecta</taxon>
        <taxon>Pterygota</taxon>
        <taxon>Neoptera</taxon>
        <taxon>Paraneoptera</taxon>
        <taxon>Psocodea</taxon>
        <taxon>Troctomorpha</taxon>
        <taxon>Phthiraptera</taxon>
        <taxon>Anoplura</taxon>
        <taxon>Polyplacidae</taxon>
        <taxon>Polyplax</taxon>
    </lineage>
</organism>
<dbReference type="EMBL" id="JAWJWF010000002">
    <property type="protein sequence ID" value="KAK6638279.1"/>
    <property type="molecule type" value="Genomic_DNA"/>
</dbReference>
<reference evidence="1 2" key="1">
    <citation type="submission" date="2023-09" db="EMBL/GenBank/DDBJ databases">
        <title>Genomes of two closely related lineages of the louse Polyplax serrata with different host specificities.</title>
        <authorList>
            <person name="Martinu J."/>
            <person name="Tarabai H."/>
            <person name="Stefka J."/>
            <person name="Hypsa V."/>
        </authorList>
    </citation>
    <scope>NUCLEOTIDE SEQUENCE [LARGE SCALE GENOMIC DNA]</scope>
    <source>
        <strain evidence="1">98ZLc_SE</strain>
    </source>
</reference>
<proteinExistence type="predicted"/>
<evidence type="ECO:0000313" key="1">
    <source>
        <dbReference type="EMBL" id="KAK6638279.1"/>
    </source>
</evidence>
<accession>A0ABR1BD47</accession>
<gene>
    <name evidence="1" type="ORF">RUM44_008708</name>
</gene>